<proteinExistence type="inferred from homology"/>
<comment type="function">
    <text evidence="2 10 12">Catalyzes the transfer of a dimethylallyl group onto the adenine at position 37 in tRNAs that read codons beginning with uridine, leading to the formation of N6-(dimethylallyl)adenosine (i(6)A).</text>
</comment>
<evidence type="ECO:0000256" key="6">
    <source>
        <dbReference type="ARBA" id="ARBA00022741"/>
    </source>
</evidence>
<keyword evidence="15" id="KW-1185">Reference proteome</keyword>
<name>A0A7D5Z8S6_9NEIS</name>
<evidence type="ECO:0000256" key="2">
    <source>
        <dbReference type="ARBA" id="ARBA00003213"/>
    </source>
</evidence>
<dbReference type="InterPro" id="IPR039657">
    <property type="entry name" value="Dimethylallyltransferase"/>
</dbReference>
<comment type="subunit">
    <text evidence="10">Monomer.</text>
</comment>
<evidence type="ECO:0000256" key="5">
    <source>
        <dbReference type="ARBA" id="ARBA00022694"/>
    </source>
</evidence>
<dbReference type="Proteomes" id="UP000510822">
    <property type="component" value="Chromosome"/>
</dbReference>
<dbReference type="EMBL" id="CP058952">
    <property type="protein sequence ID" value="QLI82262.1"/>
    <property type="molecule type" value="Genomic_DNA"/>
</dbReference>
<evidence type="ECO:0000256" key="8">
    <source>
        <dbReference type="ARBA" id="ARBA00022842"/>
    </source>
</evidence>
<dbReference type="GO" id="GO:0006400">
    <property type="term" value="P:tRNA modification"/>
    <property type="evidence" value="ECO:0007669"/>
    <property type="project" value="TreeGrafter"/>
</dbReference>
<feature type="binding site" evidence="10">
    <location>
        <begin position="16"/>
        <end position="21"/>
    </location>
    <ligand>
        <name>substrate</name>
    </ligand>
</feature>
<evidence type="ECO:0000256" key="9">
    <source>
        <dbReference type="ARBA" id="ARBA00049563"/>
    </source>
</evidence>
<keyword evidence="7 10" id="KW-0067">ATP-binding</keyword>
<gene>
    <name evidence="10 14" type="primary">miaA</name>
    <name evidence="14" type="ORF">HZU75_12410</name>
</gene>
<feature type="region of interest" description="Interaction with substrate tRNA" evidence="10">
    <location>
        <begin position="40"/>
        <end position="43"/>
    </location>
</feature>
<comment type="cofactor">
    <cofactor evidence="1 10">
        <name>Mg(2+)</name>
        <dbReference type="ChEBI" id="CHEBI:18420"/>
    </cofactor>
</comment>
<dbReference type="EC" id="2.5.1.75" evidence="10"/>
<evidence type="ECO:0000256" key="7">
    <source>
        <dbReference type="ARBA" id="ARBA00022840"/>
    </source>
</evidence>
<dbReference type="RefSeq" id="WP_180306343.1">
    <property type="nucleotide sequence ID" value="NZ_CP058952.1"/>
</dbReference>
<organism evidence="14 15">
    <name type="scientific">Chitinibacter fontanus</name>
    <dbReference type="NCBI Taxonomy" id="1737446"/>
    <lineage>
        <taxon>Bacteria</taxon>
        <taxon>Pseudomonadati</taxon>
        <taxon>Pseudomonadota</taxon>
        <taxon>Betaproteobacteria</taxon>
        <taxon>Neisseriales</taxon>
        <taxon>Chitinibacteraceae</taxon>
        <taxon>Chitinibacter</taxon>
    </lineage>
</organism>
<comment type="caution">
    <text evidence="10">Lacks conserved residue(s) required for the propagation of feature annotation.</text>
</comment>
<dbReference type="PANTHER" id="PTHR11088">
    <property type="entry name" value="TRNA DIMETHYLALLYLTRANSFERASE"/>
    <property type="match status" value="1"/>
</dbReference>
<dbReference type="HAMAP" id="MF_00185">
    <property type="entry name" value="IPP_trans"/>
    <property type="match status" value="1"/>
</dbReference>
<evidence type="ECO:0000256" key="1">
    <source>
        <dbReference type="ARBA" id="ARBA00001946"/>
    </source>
</evidence>
<evidence type="ECO:0000256" key="10">
    <source>
        <dbReference type="HAMAP-Rule" id="MF_00185"/>
    </source>
</evidence>
<keyword evidence="8 10" id="KW-0460">Magnesium</keyword>
<feature type="site" description="Interaction with substrate tRNA" evidence="10">
    <location>
        <position position="106"/>
    </location>
</feature>
<feature type="region of interest" description="Interaction with substrate tRNA" evidence="10">
    <location>
        <begin position="164"/>
        <end position="168"/>
    </location>
</feature>
<dbReference type="NCBIfam" id="TIGR00174">
    <property type="entry name" value="miaA"/>
    <property type="match status" value="1"/>
</dbReference>
<dbReference type="SUPFAM" id="SSF52540">
    <property type="entry name" value="P-loop containing nucleoside triphosphate hydrolases"/>
    <property type="match status" value="1"/>
</dbReference>
<dbReference type="AlphaFoldDB" id="A0A7D5Z8S6"/>
<reference evidence="14 15" key="1">
    <citation type="journal article" date="2016" name="Int. J. Syst. Evol. Microbiol.">
        <title>Chitinibacter fontanus sp. nov., isolated from a spring.</title>
        <authorList>
            <person name="Sheu S.Y."/>
            <person name="Li Y.S."/>
            <person name="Young C.C."/>
            <person name="Chen W.M."/>
        </authorList>
    </citation>
    <scope>NUCLEOTIDE SEQUENCE [LARGE SCALE GENOMIC DNA]</scope>
    <source>
        <strain evidence="14 15">STM-7</strain>
    </source>
</reference>
<keyword evidence="4 10" id="KW-0808">Transferase</keyword>
<feature type="binding site" evidence="10">
    <location>
        <begin position="14"/>
        <end position="21"/>
    </location>
    <ligand>
        <name>ATP</name>
        <dbReference type="ChEBI" id="CHEBI:30616"/>
    </ligand>
</feature>
<dbReference type="GO" id="GO:0052381">
    <property type="term" value="F:tRNA dimethylallyltransferase activity"/>
    <property type="evidence" value="ECO:0007669"/>
    <property type="project" value="UniProtKB-UniRule"/>
</dbReference>
<evidence type="ECO:0000313" key="14">
    <source>
        <dbReference type="EMBL" id="QLI82262.1"/>
    </source>
</evidence>
<dbReference type="Gene3D" id="1.10.20.140">
    <property type="match status" value="1"/>
</dbReference>
<sequence>MTKHSLPPAIFIMGPTASGKTAAAMHLLESGLPVELISVDSALVFRDMDVGTAKPTREELQRAPHHLIDIIDPTEVYSAAQFRTDARALMDDITARGKVPVLVGGTMLYFNTLEQGIHDLPEADAALREQIHTDALKLGWPAMHERLVALDPITAARLSPNDSQRIERAIEICILAGRPMSAILAEPTQDTLQYNLLKIALLPSDRAVLHQRIETRYDTMLSGGLVEEVKMLREKYPLNLDLPSMRCVGYRQTWEYLDGEIDLKTSREKGIAATRQLAKRQMTWLRGMENLTTLDCLSKDLTQVVSNRCVTQITTK</sequence>
<feature type="region of interest" description="Interaction with substrate tRNA" evidence="10">
    <location>
        <begin position="246"/>
        <end position="251"/>
    </location>
</feature>
<dbReference type="KEGG" id="cfon:HZU75_12410"/>
<evidence type="ECO:0000256" key="3">
    <source>
        <dbReference type="ARBA" id="ARBA00005842"/>
    </source>
</evidence>
<feature type="site" description="Interaction with substrate tRNA" evidence="10">
    <location>
        <position position="128"/>
    </location>
</feature>
<evidence type="ECO:0000256" key="4">
    <source>
        <dbReference type="ARBA" id="ARBA00022679"/>
    </source>
</evidence>
<evidence type="ECO:0000313" key="15">
    <source>
        <dbReference type="Proteomes" id="UP000510822"/>
    </source>
</evidence>
<dbReference type="InterPro" id="IPR027417">
    <property type="entry name" value="P-loop_NTPase"/>
</dbReference>
<dbReference type="Gene3D" id="3.40.50.300">
    <property type="entry name" value="P-loop containing nucleotide triphosphate hydrolases"/>
    <property type="match status" value="1"/>
</dbReference>
<comment type="similarity">
    <text evidence="3 10 13">Belongs to the IPP transferase family.</text>
</comment>
<evidence type="ECO:0000256" key="11">
    <source>
        <dbReference type="RuleBase" id="RU003783"/>
    </source>
</evidence>
<evidence type="ECO:0000256" key="13">
    <source>
        <dbReference type="RuleBase" id="RU003785"/>
    </source>
</evidence>
<keyword evidence="6 10" id="KW-0547">Nucleotide-binding</keyword>
<accession>A0A7D5Z8S6</accession>
<dbReference type="GO" id="GO:0005524">
    <property type="term" value="F:ATP binding"/>
    <property type="evidence" value="ECO:0007669"/>
    <property type="project" value="UniProtKB-UniRule"/>
</dbReference>
<dbReference type="Pfam" id="PF01715">
    <property type="entry name" value="IPPT"/>
    <property type="match status" value="1"/>
</dbReference>
<protein>
    <recommendedName>
        <fullName evidence="10">tRNA dimethylallyltransferase</fullName>
        <ecNumber evidence="10">2.5.1.75</ecNumber>
    </recommendedName>
    <alternativeName>
        <fullName evidence="10">Dimethylallyl diphosphate:tRNA dimethylallyltransferase</fullName>
        <shortName evidence="10">DMAPP:tRNA dimethylallyltransferase</shortName>
        <shortName evidence="10">DMATase</shortName>
    </alternativeName>
    <alternativeName>
        <fullName evidence="10">Isopentenyl-diphosphate:tRNA isopentenyltransferase</fullName>
        <shortName evidence="10">IPP transferase</shortName>
        <shortName evidence="10">IPPT</shortName>
        <shortName evidence="10">IPTase</shortName>
    </alternativeName>
</protein>
<comment type="catalytic activity">
    <reaction evidence="9 10 11">
        <text>adenosine(37) in tRNA + dimethylallyl diphosphate = N(6)-dimethylallyladenosine(37) in tRNA + diphosphate</text>
        <dbReference type="Rhea" id="RHEA:26482"/>
        <dbReference type="Rhea" id="RHEA-COMP:10162"/>
        <dbReference type="Rhea" id="RHEA-COMP:10375"/>
        <dbReference type="ChEBI" id="CHEBI:33019"/>
        <dbReference type="ChEBI" id="CHEBI:57623"/>
        <dbReference type="ChEBI" id="CHEBI:74411"/>
        <dbReference type="ChEBI" id="CHEBI:74415"/>
        <dbReference type="EC" id="2.5.1.75"/>
    </reaction>
</comment>
<dbReference type="PANTHER" id="PTHR11088:SF60">
    <property type="entry name" value="TRNA DIMETHYLALLYLTRANSFERASE"/>
    <property type="match status" value="1"/>
</dbReference>
<dbReference type="InterPro" id="IPR018022">
    <property type="entry name" value="IPT"/>
</dbReference>
<evidence type="ECO:0000256" key="12">
    <source>
        <dbReference type="RuleBase" id="RU003784"/>
    </source>
</evidence>
<keyword evidence="5 10" id="KW-0819">tRNA processing</keyword>